<dbReference type="EMBL" id="JAYGHX010000005">
    <property type="protein sequence ID" value="MEA5391590.1"/>
    <property type="molecule type" value="Genomic_DNA"/>
</dbReference>
<keyword evidence="1" id="KW-0472">Membrane</keyword>
<dbReference type="InterPro" id="IPR022051">
    <property type="entry name" value="DUF3611"/>
</dbReference>
<keyword evidence="1" id="KW-0812">Transmembrane</keyword>
<feature type="transmembrane region" description="Helical" evidence="1">
    <location>
        <begin position="53"/>
        <end position="74"/>
    </location>
</feature>
<organism evidence="2 3">
    <name type="scientific">Cyanobium gracile UHCC 0139</name>
    <dbReference type="NCBI Taxonomy" id="3110308"/>
    <lineage>
        <taxon>Bacteria</taxon>
        <taxon>Bacillati</taxon>
        <taxon>Cyanobacteriota</taxon>
        <taxon>Cyanophyceae</taxon>
        <taxon>Synechococcales</taxon>
        <taxon>Prochlorococcaceae</taxon>
        <taxon>Cyanobium</taxon>
    </lineage>
</organism>
<keyword evidence="3" id="KW-1185">Reference proteome</keyword>
<feature type="transmembrane region" description="Helical" evidence="1">
    <location>
        <begin position="165"/>
        <end position="186"/>
    </location>
</feature>
<feature type="transmembrane region" description="Helical" evidence="1">
    <location>
        <begin position="20"/>
        <end position="41"/>
    </location>
</feature>
<protein>
    <submittedName>
        <fullName evidence="2">DUF3611 family protein</fullName>
    </submittedName>
</protein>
<evidence type="ECO:0000313" key="2">
    <source>
        <dbReference type="EMBL" id="MEA5391590.1"/>
    </source>
</evidence>
<name>A0ABU5RUW8_9CYAN</name>
<dbReference type="Pfam" id="PF12263">
    <property type="entry name" value="DUF3611"/>
    <property type="match status" value="1"/>
</dbReference>
<gene>
    <name evidence="2" type="ORF">VB738_10015</name>
</gene>
<dbReference type="RefSeq" id="WP_323305608.1">
    <property type="nucleotide sequence ID" value="NZ_JAYGHX010000005.1"/>
</dbReference>
<evidence type="ECO:0000313" key="3">
    <source>
        <dbReference type="Proteomes" id="UP001304461"/>
    </source>
</evidence>
<dbReference type="PANTHER" id="PTHR34548">
    <property type="entry name" value="PROTEIN TIC 21, CHLOROPLASTIC"/>
    <property type="match status" value="1"/>
</dbReference>
<dbReference type="Proteomes" id="UP001304461">
    <property type="component" value="Unassembled WGS sequence"/>
</dbReference>
<accession>A0ABU5RUW8</accession>
<comment type="caution">
    <text evidence="2">The sequence shown here is derived from an EMBL/GenBank/DDBJ whole genome shotgun (WGS) entry which is preliminary data.</text>
</comment>
<proteinExistence type="predicted"/>
<evidence type="ECO:0000256" key="1">
    <source>
        <dbReference type="SAM" id="Phobius"/>
    </source>
</evidence>
<reference evidence="2 3" key="1">
    <citation type="submission" date="2023-12" db="EMBL/GenBank/DDBJ databases">
        <title>Baltic Sea Cyanobacteria.</title>
        <authorList>
            <person name="Delbaje E."/>
            <person name="Fewer D.P."/>
            <person name="Shishido T.K."/>
        </authorList>
    </citation>
    <scope>NUCLEOTIDE SEQUENCE [LARGE SCALE GENOMIC DNA]</scope>
    <source>
        <strain evidence="2 3">UHCC 0139</strain>
    </source>
</reference>
<sequence length="193" mass="20791">MADQLDLQRMADALRRTGWVRFWIQLALGVVVVVVLMFNNIGGRLAANSSRALGLGPGLSLTTLSFLVLLWSLWQSWLVVRCGRALASPVRPTRGETSRLVKRGLVADVAGLTLASVGYQALAGSLFVQASQQVPGFLGAQLQATPGSGGRVVGLPITSIEMLSVLSNTQVLFAHVLALILSLWLLQRIYRRS</sequence>
<keyword evidence="1" id="KW-1133">Transmembrane helix</keyword>
<dbReference type="PANTHER" id="PTHR34548:SF2">
    <property type="entry name" value="PROTEIN TIC 21, CHLOROPLASTIC"/>
    <property type="match status" value="1"/>
</dbReference>